<keyword evidence="2" id="KW-1185">Reference proteome</keyword>
<sequence>MKVNIVSIRAVEDLAVKGLKIKNSETHDDLDKYVAKSSVAPSALQKAISQQLKARDEEVVQTAASIIIDLMDETQSSIDAHVESLREVRRQQNDLLSKIKVLDRAKKYGAETSNYIPLMVAMGHMFPSQVENPDLLIIPEDWVPSDEKKKTVAPK</sequence>
<organism evidence="1 2">
    <name type="scientific">Yersinia phage vB_Yru_GN1</name>
    <dbReference type="NCBI Taxonomy" id="3074381"/>
    <lineage>
        <taxon>Viruses</taxon>
        <taxon>Duplodnaviria</taxon>
        <taxon>Heunggongvirae</taxon>
        <taxon>Uroviricota</taxon>
        <taxon>Caudoviricetes</taxon>
        <taxon>Caudoviricetes incertae sedis</taxon>
        <taxon>Sepahanvirus</taxon>
        <taxon>Sepahanvirus vB-Yru-GN1</taxon>
    </lineage>
</organism>
<reference evidence="1 2" key="1">
    <citation type="submission" date="2023-09" db="EMBL/GenBank/DDBJ databases">
        <title>Analysis of phage genome (vB_Yru_GN1) of the bacterium (Yersinia ruckeri).</title>
        <authorList>
            <person name="Ganjoor M.S."/>
            <person name="Bouzari M."/>
            <person name="Soleimani-Delfan A."/>
        </authorList>
    </citation>
    <scope>NUCLEOTIDE SEQUENCE [LARGE SCALE GENOMIC DNA]</scope>
    <source>
        <strain evidence="2">vB_Yru_GN1</strain>
    </source>
</reference>
<proteinExistence type="predicted"/>
<accession>A0AA86J4A4</accession>
<evidence type="ECO:0000313" key="1">
    <source>
        <dbReference type="EMBL" id="BES79893.1"/>
    </source>
</evidence>
<evidence type="ECO:0000313" key="2">
    <source>
        <dbReference type="Proteomes" id="UP001304813"/>
    </source>
</evidence>
<dbReference type="Proteomes" id="UP001304813">
    <property type="component" value="Segment"/>
</dbReference>
<dbReference type="EMBL" id="LC779065">
    <property type="protein sequence ID" value="BES79893.1"/>
    <property type="molecule type" value="Genomic_DNA"/>
</dbReference>
<name>A0AA86J4A4_9CAUD</name>
<protein>
    <submittedName>
        <fullName evidence="1">Structural protein</fullName>
    </submittedName>
</protein>